<reference evidence="4" key="1">
    <citation type="submission" date="2023-10" db="EMBL/GenBank/DDBJ databases">
        <title>Development of a sustainable strategy for remediation of hydrocarbon-contaminated territories based on the waste exchange concept.</title>
        <authorList>
            <person name="Krivoruchko A."/>
        </authorList>
    </citation>
    <scope>NUCLEOTIDE SEQUENCE</scope>
    <source>
        <strain evidence="4">IEGM 68</strain>
    </source>
</reference>
<dbReference type="InterPro" id="IPR001647">
    <property type="entry name" value="HTH_TetR"/>
</dbReference>
<feature type="domain" description="HTH tetR-type" evidence="3">
    <location>
        <begin position="24"/>
        <end position="84"/>
    </location>
</feature>
<dbReference type="RefSeq" id="WP_213572773.1">
    <property type="nucleotide sequence ID" value="NZ_JAWLUP010000119.1"/>
</dbReference>
<keyword evidence="1 2" id="KW-0238">DNA-binding</keyword>
<evidence type="ECO:0000313" key="5">
    <source>
        <dbReference type="Proteomes" id="UP001185863"/>
    </source>
</evidence>
<comment type="caution">
    <text evidence="4">The sequence shown here is derived from an EMBL/GenBank/DDBJ whole genome shotgun (WGS) entry which is preliminary data.</text>
</comment>
<evidence type="ECO:0000259" key="3">
    <source>
        <dbReference type="PROSITE" id="PS50977"/>
    </source>
</evidence>
<dbReference type="SUPFAM" id="SSF48498">
    <property type="entry name" value="Tetracyclin repressor-like, C-terminal domain"/>
    <property type="match status" value="1"/>
</dbReference>
<dbReference type="Proteomes" id="UP001185863">
    <property type="component" value="Unassembled WGS sequence"/>
</dbReference>
<dbReference type="PANTHER" id="PTHR30055">
    <property type="entry name" value="HTH-TYPE TRANSCRIPTIONAL REGULATOR RUTR"/>
    <property type="match status" value="1"/>
</dbReference>
<organism evidence="4 5">
    <name type="scientific">Rhodococcus oxybenzonivorans</name>
    <dbReference type="NCBI Taxonomy" id="1990687"/>
    <lineage>
        <taxon>Bacteria</taxon>
        <taxon>Bacillati</taxon>
        <taxon>Actinomycetota</taxon>
        <taxon>Actinomycetes</taxon>
        <taxon>Mycobacteriales</taxon>
        <taxon>Nocardiaceae</taxon>
        <taxon>Rhodococcus</taxon>
    </lineage>
</organism>
<dbReference type="AlphaFoldDB" id="A0AAE5A9A1"/>
<dbReference type="Gene3D" id="1.10.357.10">
    <property type="entry name" value="Tetracycline Repressor, domain 2"/>
    <property type="match status" value="1"/>
</dbReference>
<protein>
    <submittedName>
        <fullName evidence="4">TetR/AcrR family transcriptional regulator</fullName>
    </submittedName>
</protein>
<dbReference type="GO" id="GO:0003700">
    <property type="term" value="F:DNA-binding transcription factor activity"/>
    <property type="evidence" value="ECO:0007669"/>
    <property type="project" value="TreeGrafter"/>
</dbReference>
<dbReference type="InterPro" id="IPR050109">
    <property type="entry name" value="HTH-type_TetR-like_transc_reg"/>
</dbReference>
<sequence>MYDVQEVSDETRNYGGRPVSARRAERRLQFIWAALDVFSHKGYASSSVADICAAASLARQQFYDEFDSREDLLIALYDQIQSDARDAMLTAIAAENPATLADRAEAAMTAFVESIGLDPRRAQILFVDIVGVSPRVEAHRVARRTEWVAFFKTTVQNAVGEDFVPPGGYDMASTAFIGALMALVHQWSTAPTRPPVDGLVKVMSTILSALIGTDASTS</sequence>
<proteinExistence type="predicted"/>
<dbReference type="EMBL" id="JAWLUP010000119">
    <property type="protein sequence ID" value="MDV7267983.1"/>
    <property type="molecule type" value="Genomic_DNA"/>
</dbReference>
<dbReference type="SUPFAM" id="SSF46689">
    <property type="entry name" value="Homeodomain-like"/>
    <property type="match status" value="1"/>
</dbReference>
<gene>
    <name evidence="4" type="ORF">R4315_26020</name>
</gene>
<evidence type="ECO:0000313" key="4">
    <source>
        <dbReference type="EMBL" id="MDV7267983.1"/>
    </source>
</evidence>
<dbReference type="Pfam" id="PF00440">
    <property type="entry name" value="TetR_N"/>
    <property type="match status" value="1"/>
</dbReference>
<name>A0AAE5A9A1_9NOCA</name>
<feature type="DNA-binding region" description="H-T-H motif" evidence="2">
    <location>
        <begin position="47"/>
        <end position="66"/>
    </location>
</feature>
<dbReference type="GO" id="GO:0000976">
    <property type="term" value="F:transcription cis-regulatory region binding"/>
    <property type="evidence" value="ECO:0007669"/>
    <property type="project" value="TreeGrafter"/>
</dbReference>
<evidence type="ECO:0000256" key="1">
    <source>
        <dbReference type="ARBA" id="ARBA00023125"/>
    </source>
</evidence>
<dbReference type="InterPro" id="IPR009057">
    <property type="entry name" value="Homeodomain-like_sf"/>
</dbReference>
<dbReference type="PROSITE" id="PS50977">
    <property type="entry name" value="HTH_TETR_2"/>
    <property type="match status" value="1"/>
</dbReference>
<evidence type="ECO:0000256" key="2">
    <source>
        <dbReference type="PROSITE-ProRule" id="PRU00335"/>
    </source>
</evidence>
<dbReference type="InterPro" id="IPR036271">
    <property type="entry name" value="Tet_transcr_reg_TetR-rel_C_sf"/>
</dbReference>
<accession>A0AAE5A9A1</accession>
<dbReference type="PANTHER" id="PTHR30055:SF226">
    <property type="entry name" value="HTH-TYPE TRANSCRIPTIONAL REGULATOR PKSA"/>
    <property type="match status" value="1"/>
</dbReference>